<dbReference type="PROSITE" id="PS50196">
    <property type="entry name" value="RANBD1"/>
    <property type="match status" value="1"/>
</dbReference>
<keyword evidence="2" id="KW-0539">Nucleus</keyword>
<gene>
    <name evidence="5" type="ORF">K490DRAFT_52692</name>
</gene>
<dbReference type="SUPFAM" id="SSF50729">
    <property type="entry name" value="PH domain-like"/>
    <property type="match status" value="1"/>
</dbReference>
<feature type="compositionally biased region" description="Polar residues" evidence="3">
    <location>
        <begin position="283"/>
        <end position="292"/>
    </location>
</feature>
<protein>
    <recommendedName>
        <fullName evidence="4">RanBD1 domain-containing protein</fullName>
    </recommendedName>
</protein>
<dbReference type="GO" id="GO:0005634">
    <property type="term" value="C:nucleus"/>
    <property type="evidence" value="ECO:0007669"/>
    <property type="project" value="UniProtKB-SubCell"/>
</dbReference>
<name>A0A9P4I450_9PEZI</name>
<reference evidence="5" key="1">
    <citation type="journal article" date="2020" name="Stud. Mycol.">
        <title>101 Dothideomycetes genomes: a test case for predicting lifestyles and emergence of pathogens.</title>
        <authorList>
            <person name="Haridas S."/>
            <person name="Albert R."/>
            <person name="Binder M."/>
            <person name="Bloem J."/>
            <person name="Labutti K."/>
            <person name="Salamov A."/>
            <person name="Andreopoulos B."/>
            <person name="Baker S."/>
            <person name="Barry K."/>
            <person name="Bills G."/>
            <person name="Bluhm B."/>
            <person name="Cannon C."/>
            <person name="Castanera R."/>
            <person name="Culley D."/>
            <person name="Daum C."/>
            <person name="Ezra D."/>
            <person name="Gonzalez J."/>
            <person name="Henrissat B."/>
            <person name="Kuo A."/>
            <person name="Liang C."/>
            <person name="Lipzen A."/>
            <person name="Lutzoni F."/>
            <person name="Magnuson J."/>
            <person name="Mondo S."/>
            <person name="Nolan M."/>
            <person name="Ohm R."/>
            <person name="Pangilinan J."/>
            <person name="Park H.-J."/>
            <person name="Ramirez L."/>
            <person name="Alfaro M."/>
            <person name="Sun H."/>
            <person name="Tritt A."/>
            <person name="Yoshinaga Y."/>
            <person name="Zwiers L.-H."/>
            <person name="Turgeon B."/>
            <person name="Goodwin S."/>
            <person name="Spatafora J."/>
            <person name="Crous P."/>
            <person name="Grigoriev I."/>
        </authorList>
    </citation>
    <scope>NUCLEOTIDE SEQUENCE</scope>
    <source>
        <strain evidence="5">CBS 121410</strain>
    </source>
</reference>
<dbReference type="Gene3D" id="2.30.29.30">
    <property type="entry name" value="Pleckstrin-homology domain (PH domain)/Phosphotyrosine-binding domain (PTB)"/>
    <property type="match status" value="1"/>
</dbReference>
<dbReference type="InterPro" id="IPR000156">
    <property type="entry name" value="Ran_bind_dom"/>
</dbReference>
<dbReference type="PANTHER" id="PTHR23138">
    <property type="entry name" value="RAN BINDING PROTEIN"/>
    <property type="match status" value="1"/>
</dbReference>
<sequence>MTRSSSRLRSAPRSADDPTQPGVTAEPRAPSSASVRSSAASDSDTENAERPVRQQLRKATLGPAYKETLPENHTMGEASDTAKEAYDKPTEKTIDQDAESNGKRGRVSRKRSFEQAETEQGDDLKVEKHSRKRSRDFTISGNEPEVTRRKTSGENSEQGSEDDIKAPESASVERNAKDAANDRAVTPEIAKEHGNAVMSPKNKRNREEFEEEEITATSLSNNNGGDAPKQDESDDASGPEGAERSDVPKKAKRHRDSDSSQPEVKDKSAADAKPAETKIPPSSGFSNTSTVSPFGALAGNKSPPAAAAPQTSESAFKASGFGALASTASPFATMAGKPAASPFATAAAGAKPAISGLSSSSSTSAFGGLSASSEGKSAFATAGSSGFGGLVGGFGSGSGFGGIGSGSKLGGFGGGSGPKITGLSDKPAKPFGAAADDEEEGSGDDGDEEGNKSPIKAQQDEDKKDERFFEQNVETGEENEETMFVSRAKLYIWNSDDARWQERAVGNLKVNVVKQSKEDKKAKVPKKARFIMRSDGSHRLALNSPIQKELKVGGDAAGKRPVNKTIMFQGRLDEGEGLRTLSLKMKEENAIALWEKVTALQEEM</sequence>
<proteinExistence type="predicted"/>
<dbReference type="Proteomes" id="UP000799776">
    <property type="component" value="Unassembled WGS sequence"/>
</dbReference>
<evidence type="ECO:0000256" key="3">
    <source>
        <dbReference type="SAM" id="MobiDB-lite"/>
    </source>
</evidence>
<evidence type="ECO:0000313" key="6">
    <source>
        <dbReference type="Proteomes" id="UP000799776"/>
    </source>
</evidence>
<feature type="region of interest" description="Disordered" evidence="3">
    <location>
        <begin position="342"/>
        <end position="379"/>
    </location>
</feature>
<comment type="subcellular location">
    <subcellularLocation>
        <location evidence="1">Nucleus</location>
    </subcellularLocation>
</comment>
<feature type="region of interest" description="Disordered" evidence="3">
    <location>
        <begin position="405"/>
        <end position="465"/>
    </location>
</feature>
<organism evidence="5 6">
    <name type="scientific">Saccharata proteae CBS 121410</name>
    <dbReference type="NCBI Taxonomy" id="1314787"/>
    <lineage>
        <taxon>Eukaryota</taxon>
        <taxon>Fungi</taxon>
        <taxon>Dikarya</taxon>
        <taxon>Ascomycota</taxon>
        <taxon>Pezizomycotina</taxon>
        <taxon>Dothideomycetes</taxon>
        <taxon>Dothideomycetes incertae sedis</taxon>
        <taxon>Botryosphaeriales</taxon>
        <taxon>Saccharataceae</taxon>
        <taxon>Saccharata</taxon>
    </lineage>
</organism>
<dbReference type="AlphaFoldDB" id="A0A9P4I450"/>
<evidence type="ECO:0000313" key="5">
    <source>
        <dbReference type="EMBL" id="KAF2091486.1"/>
    </source>
</evidence>
<feature type="region of interest" description="Disordered" evidence="3">
    <location>
        <begin position="1"/>
        <end position="314"/>
    </location>
</feature>
<dbReference type="EMBL" id="ML978711">
    <property type="protein sequence ID" value="KAF2091486.1"/>
    <property type="molecule type" value="Genomic_DNA"/>
</dbReference>
<feature type="compositionally biased region" description="Basic and acidic residues" evidence="3">
    <location>
        <begin position="80"/>
        <end position="95"/>
    </location>
</feature>
<comment type="caution">
    <text evidence="5">The sequence shown here is derived from an EMBL/GenBank/DDBJ whole genome shotgun (WGS) entry which is preliminary data.</text>
</comment>
<feature type="compositionally biased region" description="Polar residues" evidence="3">
    <location>
        <begin position="215"/>
        <end position="224"/>
    </location>
</feature>
<evidence type="ECO:0000259" key="4">
    <source>
        <dbReference type="PROSITE" id="PS50196"/>
    </source>
</evidence>
<dbReference type="InterPro" id="IPR011993">
    <property type="entry name" value="PH-like_dom_sf"/>
</dbReference>
<dbReference type="SMART" id="SM00160">
    <property type="entry name" value="RanBD"/>
    <property type="match status" value="1"/>
</dbReference>
<dbReference type="Pfam" id="PF00638">
    <property type="entry name" value="Ran_BP1"/>
    <property type="match status" value="1"/>
</dbReference>
<feature type="compositionally biased region" description="Low complexity" evidence="3">
    <location>
        <begin position="27"/>
        <end position="42"/>
    </location>
</feature>
<feature type="compositionally biased region" description="Acidic residues" evidence="3">
    <location>
        <begin position="435"/>
        <end position="448"/>
    </location>
</feature>
<feature type="compositionally biased region" description="Gly residues" evidence="3">
    <location>
        <begin position="405"/>
        <end position="417"/>
    </location>
</feature>
<accession>A0A9P4I450</accession>
<feature type="domain" description="RanBD1" evidence="4">
    <location>
        <begin position="451"/>
        <end position="589"/>
    </location>
</feature>
<feature type="compositionally biased region" description="Basic and acidic residues" evidence="3">
    <location>
        <begin position="241"/>
        <end position="276"/>
    </location>
</feature>
<keyword evidence="6" id="KW-1185">Reference proteome</keyword>
<evidence type="ECO:0000256" key="1">
    <source>
        <dbReference type="ARBA" id="ARBA00004123"/>
    </source>
</evidence>
<dbReference type="PANTHER" id="PTHR23138:SF142">
    <property type="entry name" value="RAN-BINDING PROTEIN 3B-RELATED"/>
    <property type="match status" value="1"/>
</dbReference>
<evidence type="ECO:0000256" key="2">
    <source>
        <dbReference type="ARBA" id="ARBA00023242"/>
    </source>
</evidence>
<feature type="compositionally biased region" description="Low complexity" evidence="3">
    <location>
        <begin position="1"/>
        <end position="13"/>
    </location>
</feature>
<dbReference type="InterPro" id="IPR045255">
    <property type="entry name" value="RanBP1-like"/>
</dbReference>
<dbReference type="OrthoDB" id="185618at2759"/>